<sequence>MDSQYTFSCSVKASQVCLESISEQPASWRSRSKTDGSEIKFPERFEHVMEHGSVLQLNRKSTSHLYTYKDTVVHHNDRLGKVSIRQKSGQEAPMTLEKLQRSTARVGDPMIKRLLLVHSTNMAFMEKKKKAIVEGSHETSLPHSCRGNSKRVDESVRVRTDQTNRDEG</sequence>
<proteinExistence type="predicted"/>
<evidence type="ECO:0000313" key="3">
    <source>
        <dbReference type="Proteomes" id="UP001469553"/>
    </source>
</evidence>
<feature type="compositionally biased region" description="Basic and acidic residues" evidence="1">
    <location>
        <begin position="150"/>
        <end position="168"/>
    </location>
</feature>
<dbReference type="EMBL" id="JAHRIP010087030">
    <property type="protein sequence ID" value="MEQ2315668.1"/>
    <property type="molecule type" value="Genomic_DNA"/>
</dbReference>
<name>A0ABV1AAU4_9TELE</name>
<feature type="region of interest" description="Disordered" evidence="1">
    <location>
        <begin position="134"/>
        <end position="168"/>
    </location>
</feature>
<evidence type="ECO:0000256" key="1">
    <source>
        <dbReference type="SAM" id="MobiDB-lite"/>
    </source>
</evidence>
<comment type="caution">
    <text evidence="2">The sequence shown here is derived from an EMBL/GenBank/DDBJ whole genome shotgun (WGS) entry which is preliminary data.</text>
</comment>
<evidence type="ECO:0000313" key="2">
    <source>
        <dbReference type="EMBL" id="MEQ2315668.1"/>
    </source>
</evidence>
<accession>A0ABV1AAU4</accession>
<keyword evidence="3" id="KW-1185">Reference proteome</keyword>
<reference evidence="2 3" key="1">
    <citation type="submission" date="2021-06" db="EMBL/GenBank/DDBJ databases">
        <authorList>
            <person name="Palmer J.M."/>
        </authorList>
    </citation>
    <scope>NUCLEOTIDE SEQUENCE [LARGE SCALE GENOMIC DNA]</scope>
    <source>
        <strain evidence="2 3">AS_MEX2019</strain>
        <tissue evidence="2">Muscle</tissue>
    </source>
</reference>
<gene>
    <name evidence="2" type="ORF">AMECASPLE_024796</name>
</gene>
<dbReference type="Proteomes" id="UP001469553">
    <property type="component" value="Unassembled WGS sequence"/>
</dbReference>
<protein>
    <submittedName>
        <fullName evidence="2">Uncharacterized protein</fullName>
    </submittedName>
</protein>
<organism evidence="2 3">
    <name type="scientific">Ameca splendens</name>
    <dbReference type="NCBI Taxonomy" id="208324"/>
    <lineage>
        <taxon>Eukaryota</taxon>
        <taxon>Metazoa</taxon>
        <taxon>Chordata</taxon>
        <taxon>Craniata</taxon>
        <taxon>Vertebrata</taxon>
        <taxon>Euteleostomi</taxon>
        <taxon>Actinopterygii</taxon>
        <taxon>Neopterygii</taxon>
        <taxon>Teleostei</taxon>
        <taxon>Neoteleostei</taxon>
        <taxon>Acanthomorphata</taxon>
        <taxon>Ovalentaria</taxon>
        <taxon>Atherinomorphae</taxon>
        <taxon>Cyprinodontiformes</taxon>
        <taxon>Goodeidae</taxon>
        <taxon>Ameca</taxon>
    </lineage>
</organism>